<evidence type="ECO:0000256" key="3">
    <source>
        <dbReference type="ARBA" id="ARBA00022833"/>
    </source>
</evidence>
<evidence type="ECO:0000256" key="1">
    <source>
        <dbReference type="ARBA" id="ARBA00022723"/>
    </source>
</evidence>
<keyword evidence="2" id="KW-0863">Zinc-finger</keyword>
<dbReference type="InterPro" id="IPR011011">
    <property type="entry name" value="Znf_FYVE_PHD"/>
</dbReference>
<evidence type="ECO:0000256" key="5">
    <source>
        <dbReference type="SAM" id="MobiDB-lite"/>
    </source>
</evidence>
<dbReference type="CDD" id="cd19677">
    <property type="entry name" value="UBR-box_UBR7"/>
    <property type="match status" value="1"/>
</dbReference>
<dbReference type="PANTHER" id="PTHR13513:SF9">
    <property type="entry name" value="E3 UBIQUITIN-PROTEIN LIGASE UBR7-RELATED"/>
    <property type="match status" value="1"/>
</dbReference>
<reference evidence="7" key="1">
    <citation type="submission" date="2022-07" db="EMBL/GenBank/DDBJ databases">
        <title>Phylogenomic reconstructions and comparative analyses of Kickxellomycotina fungi.</title>
        <authorList>
            <person name="Reynolds N.K."/>
            <person name="Stajich J.E."/>
            <person name="Barry K."/>
            <person name="Grigoriev I.V."/>
            <person name="Crous P."/>
            <person name="Smith M.E."/>
        </authorList>
    </citation>
    <scope>NUCLEOTIDE SEQUENCE</scope>
    <source>
        <strain evidence="7">NBRC 105413</strain>
    </source>
</reference>
<feature type="region of interest" description="Disordered" evidence="5">
    <location>
        <begin position="1"/>
        <end position="26"/>
    </location>
</feature>
<organism evidence="7 8">
    <name type="scientific">Coemansia asiatica</name>
    <dbReference type="NCBI Taxonomy" id="1052880"/>
    <lineage>
        <taxon>Eukaryota</taxon>
        <taxon>Fungi</taxon>
        <taxon>Fungi incertae sedis</taxon>
        <taxon>Zoopagomycota</taxon>
        <taxon>Kickxellomycotina</taxon>
        <taxon>Kickxellomycetes</taxon>
        <taxon>Kickxellales</taxon>
        <taxon>Kickxellaceae</taxon>
        <taxon>Coemansia</taxon>
    </lineage>
</organism>
<evidence type="ECO:0000313" key="7">
    <source>
        <dbReference type="EMBL" id="KAJ1643567.1"/>
    </source>
</evidence>
<dbReference type="PROSITE" id="PS51157">
    <property type="entry name" value="ZF_UBR"/>
    <property type="match status" value="1"/>
</dbReference>
<dbReference type="InterPro" id="IPR047506">
    <property type="entry name" value="UBR7-like_UBR-box"/>
</dbReference>
<dbReference type="PROSITE" id="PS01359">
    <property type="entry name" value="ZF_PHD_1"/>
    <property type="match status" value="1"/>
</dbReference>
<evidence type="ECO:0000313" key="8">
    <source>
        <dbReference type="Proteomes" id="UP001145021"/>
    </source>
</evidence>
<dbReference type="AlphaFoldDB" id="A0A9W7XFS4"/>
<sequence length="404" mass="46180">MSKPKEVVADSPGKNTIEEEEEEEEDQIVTACSFLEAQADLEREAAEVLPGKFDTCTFDLGYVHQPVYACLTCTRPPKHYRASKADDKEPTEPAGMCYSCSIECHADHNVIELFSKRHFRCDCGTKRLKSGCCQLKKHRSSLGNVLNDNEYCHNFWGYYCRCDKRYYADTEPAMVQCYICSDWFHEPCINDDLPEEDDYDDYICRDCVERYPVVRYINSKFAIIAPVAARDPSSPRESDKSHQQNNAISDGDDDDGDDDSKNSNEPPSKKQRQTRCGLCKDKKAVDKLLPADMFMRGGWKADICTCLDCMRFIESKRLEFLIGDDDVIEPEEDKTRSESIYEAAMQQLSKMDATRAIDAATAYQVLSSNLKEYLRPFADSGAVITDKDIKEFFEKHKSNSKRIY</sequence>
<dbReference type="GO" id="GO:0008270">
    <property type="term" value="F:zinc ion binding"/>
    <property type="evidence" value="ECO:0007669"/>
    <property type="project" value="UniProtKB-KW"/>
</dbReference>
<dbReference type="InterPro" id="IPR019787">
    <property type="entry name" value="Znf_PHD-finger"/>
</dbReference>
<name>A0A9W7XFS4_9FUNG</name>
<dbReference type="Gene3D" id="2.60.120.650">
    <property type="entry name" value="Cupin"/>
    <property type="match status" value="1"/>
</dbReference>
<gene>
    <name evidence="7" type="ORF">LPJ64_004668</name>
</gene>
<evidence type="ECO:0000256" key="2">
    <source>
        <dbReference type="ARBA" id="ARBA00022771"/>
    </source>
</evidence>
<evidence type="ECO:0000259" key="6">
    <source>
        <dbReference type="PROSITE" id="PS51157"/>
    </source>
</evidence>
<feature type="domain" description="UBR-type" evidence="6">
    <location>
        <begin position="54"/>
        <end position="138"/>
    </location>
</feature>
<keyword evidence="3" id="KW-0862">Zinc</keyword>
<proteinExistence type="predicted"/>
<feature type="compositionally biased region" description="Basic and acidic residues" evidence="5">
    <location>
        <begin position="233"/>
        <end position="242"/>
    </location>
</feature>
<dbReference type="SMART" id="SM00396">
    <property type="entry name" value="ZnF_UBR1"/>
    <property type="match status" value="1"/>
</dbReference>
<feature type="region of interest" description="Disordered" evidence="5">
    <location>
        <begin position="231"/>
        <end position="276"/>
    </location>
</feature>
<keyword evidence="1" id="KW-0479">Metal-binding</keyword>
<feature type="zinc finger region" description="UBR-type" evidence="4">
    <location>
        <begin position="54"/>
        <end position="138"/>
    </location>
</feature>
<dbReference type="InterPro" id="IPR001965">
    <property type="entry name" value="Znf_PHD"/>
</dbReference>
<dbReference type="Pfam" id="PF02207">
    <property type="entry name" value="zf-UBR"/>
    <property type="match status" value="1"/>
</dbReference>
<protein>
    <recommendedName>
        <fullName evidence="6">UBR-type domain-containing protein</fullName>
    </recommendedName>
</protein>
<comment type="caution">
    <text evidence="7">The sequence shown here is derived from an EMBL/GenBank/DDBJ whole genome shotgun (WGS) entry which is preliminary data.</text>
</comment>
<dbReference type="PANTHER" id="PTHR13513">
    <property type="entry name" value="E3 UBIQUITIN-PROTEIN LIGASE UBR7"/>
    <property type="match status" value="1"/>
</dbReference>
<dbReference type="EMBL" id="JANBOH010000241">
    <property type="protein sequence ID" value="KAJ1643567.1"/>
    <property type="molecule type" value="Genomic_DNA"/>
</dbReference>
<evidence type="ECO:0000256" key="4">
    <source>
        <dbReference type="PROSITE-ProRule" id="PRU00508"/>
    </source>
</evidence>
<dbReference type="Pfam" id="PF00628">
    <property type="entry name" value="PHD"/>
    <property type="match status" value="1"/>
</dbReference>
<dbReference type="GO" id="GO:0061630">
    <property type="term" value="F:ubiquitin protein ligase activity"/>
    <property type="evidence" value="ECO:0007669"/>
    <property type="project" value="InterPro"/>
</dbReference>
<dbReference type="SMART" id="SM00249">
    <property type="entry name" value="PHD"/>
    <property type="match status" value="1"/>
</dbReference>
<dbReference type="SUPFAM" id="SSF57903">
    <property type="entry name" value="FYVE/PHD zinc finger"/>
    <property type="match status" value="1"/>
</dbReference>
<dbReference type="InterPro" id="IPR019786">
    <property type="entry name" value="Zinc_finger_PHD-type_CS"/>
</dbReference>
<keyword evidence="8" id="KW-1185">Reference proteome</keyword>
<dbReference type="GO" id="GO:0005737">
    <property type="term" value="C:cytoplasm"/>
    <property type="evidence" value="ECO:0007669"/>
    <property type="project" value="TreeGrafter"/>
</dbReference>
<dbReference type="InterPro" id="IPR003126">
    <property type="entry name" value="Znf_UBR"/>
</dbReference>
<dbReference type="InterPro" id="IPR040204">
    <property type="entry name" value="UBR7"/>
</dbReference>
<dbReference type="Proteomes" id="UP001145021">
    <property type="component" value="Unassembled WGS sequence"/>
</dbReference>
<accession>A0A9W7XFS4</accession>